<dbReference type="AlphaFoldDB" id="A0A0G0LPH8"/>
<dbReference type="SUPFAM" id="SSF53335">
    <property type="entry name" value="S-adenosyl-L-methionine-dependent methyltransferases"/>
    <property type="match status" value="1"/>
</dbReference>
<name>A0A0G0LPH8_9BACT</name>
<dbReference type="Pfam" id="PF13847">
    <property type="entry name" value="Methyltransf_31"/>
    <property type="match status" value="1"/>
</dbReference>
<sequence length="259" mass="30088">MNISRERIQENINKIWIKKWEIARGLSSREIFNSRLFPEAFPVIKKYIPNKFKNLLDAGGGTGKFGLKLAQEFPESFITISDILDESLSIARELAVETGIKNVWFKKDDILTSAFPDNHFDVVFSDAMIQYLQDYRKAIREIQRITKPGGRIVITAVNFWNFHTLYKWLLALAGKEYQYGYEKSFSKQELTEAMGKEGIRVIATDGFYVGYGIFRLRSHHQIFRFLGRLINRLSKILDKFTGRFFSKNFGFDIVVVGQK</sequence>
<dbReference type="Gene3D" id="3.40.50.150">
    <property type="entry name" value="Vaccinia Virus protein VP39"/>
    <property type="match status" value="1"/>
</dbReference>
<dbReference type="GO" id="GO:0008168">
    <property type="term" value="F:methyltransferase activity"/>
    <property type="evidence" value="ECO:0007669"/>
    <property type="project" value="TreeGrafter"/>
</dbReference>
<comment type="caution">
    <text evidence="2">The sequence shown here is derived from an EMBL/GenBank/DDBJ whole genome shotgun (WGS) entry which is preliminary data.</text>
</comment>
<dbReference type="CDD" id="cd02440">
    <property type="entry name" value="AdoMet_MTases"/>
    <property type="match status" value="1"/>
</dbReference>
<evidence type="ECO:0000313" key="2">
    <source>
        <dbReference type="EMBL" id="KKQ92977.1"/>
    </source>
</evidence>
<feature type="domain" description="Methyltransferase" evidence="1">
    <location>
        <begin position="53"/>
        <end position="167"/>
    </location>
</feature>
<dbReference type="PANTHER" id="PTHR43591">
    <property type="entry name" value="METHYLTRANSFERASE"/>
    <property type="match status" value="1"/>
</dbReference>
<protein>
    <recommendedName>
        <fullName evidence="1">Methyltransferase domain-containing protein</fullName>
    </recommendedName>
</protein>
<dbReference type="STRING" id="1618573.UT19_C0023G0002"/>
<dbReference type="EMBL" id="LBVW01000023">
    <property type="protein sequence ID" value="KKQ92977.1"/>
    <property type="molecule type" value="Genomic_DNA"/>
</dbReference>
<dbReference type="InterPro" id="IPR025714">
    <property type="entry name" value="Methyltranfer_dom"/>
</dbReference>
<accession>A0A0G0LPH8</accession>
<evidence type="ECO:0000313" key="3">
    <source>
        <dbReference type="Proteomes" id="UP000034932"/>
    </source>
</evidence>
<proteinExistence type="predicted"/>
<dbReference type="InterPro" id="IPR029063">
    <property type="entry name" value="SAM-dependent_MTases_sf"/>
</dbReference>
<dbReference type="Proteomes" id="UP000034932">
    <property type="component" value="Unassembled WGS sequence"/>
</dbReference>
<organism evidence="2 3">
    <name type="scientific">Candidatus Woesebacteria bacterium GW2011_GWB1_39_10b</name>
    <dbReference type="NCBI Taxonomy" id="1618573"/>
    <lineage>
        <taxon>Bacteria</taxon>
        <taxon>Candidatus Woeseibacteriota</taxon>
    </lineage>
</organism>
<gene>
    <name evidence="2" type="ORF">UT19_C0023G0002</name>
</gene>
<dbReference type="PANTHER" id="PTHR43591:SF24">
    <property type="entry name" value="2-METHOXY-6-POLYPRENYL-1,4-BENZOQUINOL METHYLASE, MITOCHONDRIAL"/>
    <property type="match status" value="1"/>
</dbReference>
<evidence type="ECO:0000259" key="1">
    <source>
        <dbReference type="Pfam" id="PF13847"/>
    </source>
</evidence>
<reference evidence="2 3" key="1">
    <citation type="journal article" date="2015" name="Nature">
        <title>rRNA introns, odd ribosomes, and small enigmatic genomes across a large radiation of phyla.</title>
        <authorList>
            <person name="Brown C.T."/>
            <person name="Hug L.A."/>
            <person name="Thomas B.C."/>
            <person name="Sharon I."/>
            <person name="Castelle C.J."/>
            <person name="Singh A."/>
            <person name="Wilkins M.J."/>
            <person name="Williams K.H."/>
            <person name="Banfield J.F."/>
        </authorList>
    </citation>
    <scope>NUCLEOTIDE SEQUENCE [LARGE SCALE GENOMIC DNA]</scope>
</reference>